<name>A0A949U054_9CLOT</name>
<dbReference type="RefSeq" id="WP_218321990.1">
    <property type="nucleotide sequence ID" value="NZ_JAEEGC010000101.1"/>
</dbReference>
<evidence type="ECO:0000313" key="1">
    <source>
        <dbReference type="EMBL" id="MBV7274885.1"/>
    </source>
</evidence>
<dbReference type="EMBL" id="JAEEGC010000101">
    <property type="protein sequence ID" value="MBV7274885.1"/>
    <property type="molecule type" value="Genomic_DNA"/>
</dbReference>
<protein>
    <submittedName>
        <fullName evidence="1">Uncharacterized protein</fullName>
    </submittedName>
</protein>
<reference evidence="1" key="1">
    <citation type="submission" date="2020-12" db="EMBL/GenBank/DDBJ databases">
        <title>Clostridium thailandense sp. nov., a novel acetogenic bacterium isolated from peat land soil in Thailand.</title>
        <authorList>
            <person name="Chaikitkaew S."/>
            <person name="Birkeland N.K."/>
        </authorList>
    </citation>
    <scope>NUCLEOTIDE SEQUENCE</scope>
    <source>
        <strain evidence="1">PL3</strain>
    </source>
</reference>
<sequence>MSVDICPKCGLLRDMIESTCEREETNNNGDVVKIITKSFHCSFCNCFVNSEDIIVPKKKITEK</sequence>
<evidence type="ECO:0000313" key="2">
    <source>
        <dbReference type="Proteomes" id="UP000694308"/>
    </source>
</evidence>
<dbReference type="Proteomes" id="UP000694308">
    <property type="component" value="Unassembled WGS sequence"/>
</dbReference>
<gene>
    <name evidence="1" type="ORF">I6U48_18470</name>
</gene>
<proteinExistence type="predicted"/>
<dbReference type="AlphaFoldDB" id="A0A949U054"/>
<accession>A0A949U054</accession>
<comment type="caution">
    <text evidence="1">The sequence shown here is derived from an EMBL/GenBank/DDBJ whole genome shotgun (WGS) entry which is preliminary data.</text>
</comment>
<organism evidence="1 2">
    <name type="scientific">Clostridium thailandense</name>
    <dbReference type="NCBI Taxonomy" id="2794346"/>
    <lineage>
        <taxon>Bacteria</taxon>
        <taxon>Bacillati</taxon>
        <taxon>Bacillota</taxon>
        <taxon>Clostridia</taxon>
        <taxon>Eubacteriales</taxon>
        <taxon>Clostridiaceae</taxon>
        <taxon>Clostridium</taxon>
    </lineage>
</organism>
<keyword evidence="2" id="KW-1185">Reference proteome</keyword>